<comment type="similarity">
    <text evidence="1">Belongs to the UPF0696 family.</text>
</comment>
<gene>
    <name evidence="2" type="ORF">SAMN04488571_10158</name>
</gene>
<dbReference type="PANTHER" id="PTHR31977">
    <property type="entry name" value="UPF0696 PROTEIN C11ORF68"/>
    <property type="match status" value="1"/>
</dbReference>
<reference evidence="2 3" key="1">
    <citation type="submission" date="2016-10" db="EMBL/GenBank/DDBJ databases">
        <authorList>
            <person name="Varghese N."/>
            <person name="Submissions S."/>
        </authorList>
    </citation>
    <scope>NUCLEOTIDE SEQUENCE [LARGE SCALE GENOMIC DNA]</scope>
    <source>
        <strain evidence="2 3">DSM 2373</strain>
    </source>
</reference>
<dbReference type="Pfam" id="PF08939">
    <property type="entry name" value="Bles03"/>
    <property type="match status" value="1"/>
</dbReference>
<evidence type="ECO:0000313" key="3">
    <source>
        <dbReference type="Proteomes" id="UP000326500"/>
    </source>
</evidence>
<organism evidence="2 3">
    <name type="scientific">Methanoculleus thermophilus</name>
    <dbReference type="NCBI Taxonomy" id="2200"/>
    <lineage>
        <taxon>Archaea</taxon>
        <taxon>Methanobacteriati</taxon>
        <taxon>Methanobacteriota</taxon>
        <taxon>Stenosarchaea group</taxon>
        <taxon>Methanomicrobia</taxon>
        <taxon>Methanomicrobiales</taxon>
        <taxon>Methanomicrobiaceae</taxon>
        <taxon>Methanoculleus</taxon>
    </lineage>
</organism>
<evidence type="ECO:0008006" key="4">
    <source>
        <dbReference type="Google" id="ProtNLM"/>
    </source>
</evidence>
<dbReference type="OrthoDB" id="109391at2157"/>
<dbReference type="Gene3D" id="3.30.760.10">
    <property type="entry name" value="RNA Cap, Translation Initiation Factor Eif4e"/>
    <property type="match status" value="1"/>
</dbReference>
<name>A0A1G8WR98_9EURY</name>
<keyword evidence="3" id="KW-1185">Reference proteome</keyword>
<evidence type="ECO:0000313" key="2">
    <source>
        <dbReference type="EMBL" id="SDJ80616.1"/>
    </source>
</evidence>
<proteinExistence type="inferred from homology"/>
<dbReference type="SUPFAM" id="SSF55418">
    <property type="entry name" value="eIF4e-like"/>
    <property type="match status" value="1"/>
</dbReference>
<dbReference type="AlphaFoldDB" id="A0A1G8WR98"/>
<accession>A0A1G8WR98</accession>
<dbReference type="Proteomes" id="UP000326500">
    <property type="component" value="Unassembled WGS sequence"/>
</dbReference>
<protein>
    <recommendedName>
        <fullName evidence="4">DUF1917 domain-containing protein</fullName>
    </recommendedName>
</protein>
<dbReference type="STRING" id="2200.GCA_001571405_00803"/>
<sequence length="216" mass="24818">MEEIDPETLADVAYGIFEVYLNRELHARGPYLFELVEQRIDFKSDLIEIFEKFSEDYPPLADALRSQSGGIDAIYASLRDGEGTLPSKTVRMYWIVQDAPEPGERGLDDEQVGKWLIFVPPSEADEAWRKVRDGTVRGELGISAKVSTAKPNPDSRDERTVIYVYTKDWADAADVMRVRERLRDLGFIERIGYKRNIETYKGEYSKEGRKVTYYTA</sequence>
<evidence type="ECO:0000256" key="1">
    <source>
        <dbReference type="ARBA" id="ARBA00010568"/>
    </source>
</evidence>
<dbReference type="InterPro" id="IPR023398">
    <property type="entry name" value="TIF_eIF4e-like"/>
</dbReference>
<dbReference type="InterPro" id="IPR015034">
    <property type="entry name" value="Bles03"/>
</dbReference>
<dbReference type="EMBL" id="FNFT01000001">
    <property type="protein sequence ID" value="SDJ80616.1"/>
    <property type="molecule type" value="Genomic_DNA"/>
</dbReference>
<dbReference type="RefSeq" id="WP_066955818.1">
    <property type="nucleotide sequence ID" value="NZ_BCNX01000006.1"/>
</dbReference>
<dbReference type="PANTHER" id="PTHR31977:SF1">
    <property type="entry name" value="UPF0696 PROTEIN C11ORF68"/>
    <property type="match status" value="1"/>
</dbReference>